<reference evidence="1" key="2">
    <citation type="submission" date="2015-11" db="EMBL/GenBank/DDBJ databases">
        <authorList>
            <person name="Zhang Y."/>
            <person name="Guo Z."/>
        </authorList>
    </citation>
    <scope>NUCLEOTIDE SEQUENCE</scope>
</reference>
<evidence type="ECO:0000313" key="1">
    <source>
        <dbReference type="EMBL" id="CDS36131.1"/>
    </source>
</evidence>
<accession>A0A068Y1Y9</accession>
<evidence type="ECO:0000313" key="2">
    <source>
        <dbReference type="Proteomes" id="UP000017246"/>
    </source>
</evidence>
<dbReference type="EMBL" id="LN902850">
    <property type="protein sequence ID" value="CDS36131.1"/>
    <property type="molecule type" value="Genomic_DNA"/>
</dbReference>
<proteinExistence type="predicted"/>
<gene>
    <name evidence="1" type="ORF">EmuJ_000304600</name>
</gene>
<sequence>MDGRKEGETRQIISWRHELWRWNACAVLRFLSEFMLKVTPFFLVLRSPLIASVAASVSGSNCSASC</sequence>
<dbReference type="AlphaFoldDB" id="A0A068Y1Y9"/>
<keyword evidence="2" id="KW-1185">Reference proteome</keyword>
<protein>
    <submittedName>
        <fullName evidence="1">Hypothetical transcript</fullName>
    </submittedName>
</protein>
<reference evidence="1" key="1">
    <citation type="journal article" date="2013" name="Nature">
        <title>The genomes of four tapeworm species reveal adaptations to parasitism.</title>
        <authorList>
            <person name="Tsai I.J."/>
            <person name="Zarowiecki M."/>
            <person name="Holroyd N."/>
            <person name="Garciarrubio A."/>
            <person name="Sanchez-Flores A."/>
            <person name="Brooks K.L."/>
            <person name="Tracey A."/>
            <person name="Bobes R.J."/>
            <person name="Fragoso G."/>
            <person name="Sciutto E."/>
            <person name="Aslett M."/>
            <person name="Beasley H."/>
            <person name="Bennett H.M."/>
            <person name="Cai J."/>
            <person name="Camicia F."/>
            <person name="Clark R."/>
            <person name="Cucher M."/>
            <person name="De Silva N."/>
            <person name="Day T.A."/>
            <person name="Deplazes P."/>
            <person name="Estrada K."/>
            <person name="Fernandez C."/>
            <person name="Holland P.W."/>
            <person name="Hou J."/>
            <person name="Hu S."/>
            <person name="Huckvale T."/>
            <person name="Hung S.S."/>
            <person name="Kamenetzky L."/>
            <person name="Keane J.A."/>
            <person name="Kiss F."/>
            <person name="Koziol U."/>
            <person name="Lambert O."/>
            <person name="Liu K."/>
            <person name="Luo X."/>
            <person name="Luo Y."/>
            <person name="Macchiaroli N."/>
            <person name="Nichol S."/>
            <person name="Paps J."/>
            <person name="Parkinson J."/>
            <person name="Pouchkina-Stantcheva N."/>
            <person name="Riddiford N."/>
            <person name="Rosenzvit M."/>
            <person name="Salinas G."/>
            <person name="Wasmuth J.D."/>
            <person name="Zamanian M."/>
            <person name="Zheng Y."/>
            <person name="Cai X."/>
            <person name="Soberon X."/>
            <person name="Olson P.D."/>
            <person name="Laclette J.P."/>
            <person name="Brehm K."/>
            <person name="Berriman M."/>
            <person name="Garciarrubio A."/>
            <person name="Bobes R.J."/>
            <person name="Fragoso G."/>
            <person name="Sanchez-Flores A."/>
            <person name="Estrada K."/>
            <person name="Cevallos M.A."/>
            <person name="Morett E."/>
            <person name="Gonzalez V."/>
            <person name="Portillo T."/>
            <person name="Ochoa-Leyva A."/>
            <person name="Jose M.V."/>
            <person name="Sciutto E."/>
            <person name="Landa A."/>
            <person name="Jimenez L."/>
            <person name="Valdes V."/>
            <person name="Carrero J.C."/>
            <person name="Larralde C."/>
            <person name="Morales-Montor J."/>
            <person name="Limon-Lason J."/>
            <person name="Soberon X."/>
            <person name="Laclette J.P."/>
        </authorList>
    </citation>
    <scope>NUCLEOTIDE SEQUENCE [LARGE SCALE GENOMIC DNA]</scope>
</reference>
<name>A0A068Y1Y9_ECHMU</name>
<organism evidence="1 2">
    <name type="scientific">Echinococcus multilocularis</name>
    <name type="common">Fox tapeworm</name>
    <dbReference type="NCBI Taxonomy" id="6211"/>
    <lineage>
        <taxon>Eukaryota</taxon>
        <taxon>Metazoa</taxon>
        <taxon>Spiralia</taxon>
        <taxon>Lophotrochozoa</taxon>
        <taxon>Platyhelminthes</taxon>
        <taxon>Cestoda</taxon>
        <taxon>Eucestoda</taxon>
        <taxon>Cyclophyllidea</taxon>
        <taxon>Taeniidae</taxon>
        <taxon>Echinococcus</taxon>
    </lineage>
</organism>
<dbReference type="Proteomes" id="UP000017246">
    <property type="component" value="Unassembled WGS sequence"/>
</dbReference>